<dbReference type="InterPro" id="IPR011528">
    <property type="entry name" value="NERD"/>
</dbReference>
<reference evidence="2 3" key="1">
    <citation type="submission" date="2022-04" db="EMBL/GenBank/DDBJ databases">
        <title>Positive selection, recombination, and allopatry shape intraspecific diversity of widespread and dominant cyanobacteria.</title>
        <authorList>
            <person name="Wei J."/>
            <person name="Shu W."/>
            <person name="Hu C."/>
        </authorList>
    </citation>
    <scope>NUCLEOTIDE SEQUENCE [LARGE SCALE GENOMIC DNA]</scope>
    <source>
        <strain evidence="2 3">DQ-A4</strain>
    </source>
</reference>
<keyword evidence="3" id="KW-1185">Reference proteome</keyword>
<name>A0ABV0K5K7_9CYAN</name>
<sequence length="373" mass="41160">MIVKELDPLAPNANKQMQAGHRAEEQMAFYLRRAFGEDPKIKVLNGLRLERRGEVAQIDHLLISTHGFILIESKSVTTQIRVNEQGEWSRQVGSVWQGMPSPLLQVERQAELLKALLNDHVDQFFRKVLTLQLTFASVPFDGLVAISDIGVIQRPPGFATQQVLKADQITKRIQEMHAAYRRASSLFSLNVRDAGAEFNDRKVTNLAEFLLQQHSPQTQLPPLEVPTALLSSVEPPSISRSKQVVLPVAKPQSDRPPLPQSQMAPAPVILKSSAPTTVKPQPRPVLSPQPQASVPSSAGAALVPACRTCGSSHLTIVYGKYGYYFKCADCEGNTPIKVTCANGEKAKISKQGREFYLVCQDAPQPQLFYINPT</sequence>
<protein>
    <submittedName>
        <fullName evidence="2">NERD domain-containing protein</fullName>
    </submittedName>
</protein>
<evidence type="ECO:0000313" key="2">
    <source>
        <dbReference type="EMBL" id="MEP0948040.1"/>
    </source>
</evidence>
<evidence type="ECO:0000259" key="1">
    <source>
        <dbReference type="PROSITE" id="PS50965"/>
    </source>
</evidence>
<dbReference type="PROSITE" id="PS50965">
    <property type="entry name" value="NERD"/>
    <property type="match status" value="1"/>
</dbReference>
<organism evidence="2 3">
    <name type="scientific">Leptolyngbya subtilissima DQ-A4</name>
    <dbReference type="NCBI Taxonomy" id="2933933"/>
    <lineage>
        <taxon>Bacteria</taxon>
        <taxon>Bacillati</taxon>
        <taxon>Cyanobacteriota</taxon>
        <taxon>Cyanophyceae</taxon>
        <taxon>Leptolyngbyales</taxon>
        <taxon>Leptolyngbyaceae</taxon>
        <taxon>Leptolyngbya group</taxon>
        <taxon>Leptolyngbya</taxon>
    </lineage>
</organism>
<dbReference type="RefSeq" id="WP_190705275.1">
    <property type="nucleotide sequence ID" value="NZ_JAMPKX010000006.1"/>
</dbReference>
<gene>
    <name evidence="2" type="ORF">NC992_14235</name>
</gene>
<accession>A0ABV0K5K7</accession>
<comment type="caution">
    <text evidence="2">The sequence shown here is derived from an EMBL/GenBank/DDBJ whole genome shotgun (WGS) entry which is preliminary data.</text>
</comment>
<dbReference type="Pfam" id="PF08378">
    <property type="entry name" value="NERD"/>
    <property type="match status" value="1"/>
</dbReference>
<dbReference type="EMBL" id="JAMPKX010000006">
    <property type="protein sequence ID" value="MEP0948040.1"/>
    <property type="molecule type" value="Genomic_DNA"/>
</dbReference>
<feature type="domain" description="NERD" evidence="1">
    <location>
        <begin position="19"/>
        <end position="136"/>
    </location>
</feature>
<proteinExistence type="predicted"/>
<dbReference type="Proteomes" id="UP001482513">
    <property type="component" value="Unassembled WGS sequence"/>
</dbReference>
<evidence type="ECO:0000313" key="3">
    <source>
        <dbReference type="Proteomes" id="UP001482513"/>
    </source>
</evidence>